<dbReference type="InterPro" id="IPR006442">
    <property type="entry name" value="Antitoxin_Phd/YefM"/>
</dbReference>
<comment type="similarity">
    <text evidence="1 2">Belongs to the phD/YefM antitoxin family.</text>
</comment>
<proteinExistence type="inferred from homology"/>
<comment type="function">
    <text evidence="2">Antitoxin component of a type II toxin-antitoxin (TA) system.</text>
</comment>
<dbReference type="Gene3D" id="3.40.1620.10">
    <property type="entry name" value="YefM-like domain"/>
    <property type="match status" value="1"/>
</dbReference>
<dbReference type="Pfam" id="PF02604">
    <property type="entry name" value="PhdYeFM_antitox"/>
    <property type="match status" value="1"/>
</dbReference>
<name>A0ABY6GN74_9GAMM</name>
<dbReference type="InterPro" id="IPR036165">
    <property type="entry name" value="YefM-like_sf"/>
</dbReference>
<dbReference type="EMBL" id="CP103300">
    <property type="protein sequence ID" value="UYM14153.1"/>
    <property type="molecule type" value="Genomic_DNA"/>
</dbReference>
<dbReference type="NCBIfam" id="TIGR01552">
    <property type="entry name" value="phd_fam"/>
    <property type="match status" value="1"/>
</dbReference>
<dbReference type="PANTHER" id="PTHR33713">
    <property type="entry name" value="ANTITOXIN YAFN-RELATED"/>
    <property type="match status" value="1"/>
</dbReference>
<accession>A0ABY6GN74</accession>
<dbReference type="Proteomes" id="UP001163255">
    <property type="component" value="Chromosome"/>
</dbReference>
<dbReference type="RefSeq" id="WP_262595556.1">
    <property type="nucleotide sequence ID" value="NZ_CP103300.1"/>
</dbReference>
<evidence type="ECO:0000313" key="3">
    <source>
        <dbReference type="EMBL" id="UYM14153.1"/>
    </source>
</evidence>
<protein>
    <recommendedName>
        <fullName evidence="2">Antitoxin</fullName>
    </recommendedName>
</protein>
<dbReference type="SUPFAM" id="SSF143120">
    <property type="entry name" value="YefM-like"/>
    <property type="match status" value="1"/>
</dbReference>
<sequence>MQLKKRVRLTCAHNMEIHLMDVMTYSDFRSNLARTIDRVNDNHKPVLVTRQNGKPAVLMSVEDYNAFQETAYLMASPKNAQRLSEAIHQIESGQSTDHGLIDE</sequence>
<dbReference type="Gene3D" id="6.10.250.330">
    <property type="match status" value="1"/>
</dbReference>
<evidence type="ECO:0000313" key="4">
    <source>
        <dbReference type="Proteomes" id="UP001163255"/>
    </source>
</evidence>
<evidence type="ECO:0000256" key="2">
    <source>
        <dbReference type="RuleBase" id="RU362080"/>
    </source>
</evidence>
<organism evidence="3 4">
    <name type="scientific">Endozoicomonas euniceicola</name>
    <dbReference type="NCBI Taxonomy" id="1234143"/>
    <lineage>
        <taxon>Bacteria</taxon>
        <taxon>Pseudomonadati</taxon>
        <taxon>Pseudomonadota</taxon>
        <taxon>Gammaproteobacteria</taxon>
        <taxon>Oceanospirillales</taxon>
        <taxon>Endozoicomonadaceae</taxon>
        <taxon>Endozoicomonas</taxon>
    </lineage>
</organism>
<dbReference type="PANTHER" id="PTHR33713:SF6">
    <property type="entry name" value="ANTITOXIN YEFM"/>
    <property type="match status" value="1"/>
</dbReference>
<evidence type="ECO:0000256" key="1">
    <source>
        <dbReference type="ARBA" id="ARBA00009981"/>
    </source>
</evidence>
<reference evidence="3" key="1">
    <citation type="submission" date="2022-10" db="EMBL/GenBank/DDBJ databases">
        <title>Completed Genome Sequence of two octocoral isolated bacterium, Endozoicomonas euniceicola EF212T and Endozoicomonas gorgoniicola PS125T.</title>
        <authorList>
            <person name="Chiou Y.-J."/>
            <person name="Chen Y.-H."/>
        </authorList>
    </citation>
    <scope>NUCLEOTIDE SEQUENCE</scope>
    <source>
        <strain evidence="3">EF212</strain>
    </source>
</reference>
<gene>
    <name evidence="3" type="ORF">NX720_14690</name>
</gene>
<keyword evidence="4" id="KW-1185">Reference proteome</keyword>
<dbReference type="InterPro" id="IPR051405">
    <property type="entry name" value="phD/YefM_antitoxin"/>
</dbReference>